<feature type="transmembrane region" description="Helical" evidence="7">
    <location>
        <begin position="1540"/>
        <end position="1559"/>
    </location>
</feature>
<feature type="compositionally biased region" description="Low complexity" evidence="6">
    <location>
        <begin position="1319"/>
        <end position="1342"/>
    </location>
</feature>
<feature type="transmembrane region" description="Helical" evidence="7">
    <location>
        <begin position="1380"/>
        <end position="1406"/>
    </location>
</feature>
<dbReference type="Pfam" id="PF00550">
    <property type="entry name" value="PP-binding"/>
    <property type="match status" value="1"/>
</dbReference>
<dbReference type="InterPro" id="IPR036259">
    <property type="entry name" value="MFS_trans_sf"/>
</dbReference>
<evidence type="ECO:0000256" key="4">
    <source>
        <dbReference type="ARBA" id="ARBA00022553"/>
    </source>
</evidence>
<feature type="transmembrane region" description="Helical" evidence="7">
    <location>
        <begin position="1592"/>
        <end position="1619"/>
    </location>
</feature>
<feature type="transmembrane region" description="Helical" evidence="7">
    <location>
        <begin position="1412"/>
        <end position="1433"/>
    </location>
</feature>
<dbReference type="InterPro" id="IPR029058">
    <property type="entry name" value="AB_hydrolase_fold"/>
</dbReference>
<dbReference type="Gene3D" id="3.30.559.30">
    <property type="entry name" value="Nonribosomal peptide synthetase, condensation domain"/>
    <property type="match status" value="1"/>
</dbReference>
<dbReference type="Pfam" id="PF07690">
    <property type="entry name" value="MFS_1"/>
    <property type="match status" value="1"/>
</dbReference>
<dbReference type="GO" id="GO:0047527">
    <property type="term" value="F:2,3-dihydroxybenzoate-serine ligase activity"/>
    <property type="evidence" value="ECO:0007669"/>
    <property type="project" value="TreeGrafter"/>
</dbReference>
<dbReference type="Pfam" id="PF00501">
    <property type="entry name" value="AMP-binding"/>
    <property type="match status" value="1"/>
</dbReference>
<dbReference type="PROSITE" id="PS00012">
    <property type="entry name" value="PHOSPHOPANTETHEINE"/>
    <property type="match status" value="1"/>
</dbReference>
<keyword evidence="7" id="KW-0472">Membrane</keyword>
<keyword evidence="3" id="KW-0596">Phosphopantetheine</keyword>
<comment type="pathway">
    <text evidence="2">Siderophore biosynthesis.</text>
</comment>
<dbReference type="Gene3D" id="2.30.38.10">
    <property type="entry name" value="Luciferase, Domain 3"/>
    <property type="match status" value="1"/>
</dbReference>
<dbReference type="PANTHER" id="PTHR45527:SF10">
    <property type="entry name" value="PYOCHELIN SYNTHASE PCHF"/>
    <property type="match status" value="1"/>
</dbReference>
<dbReference type="GO" id="GO:0043041">
    <property type="term" value="P:amino acid activation for nonribosomal peptide biosynthetic process"/>
    <property type="evidence" value="ECO:0007669"/>
    <property type="project" value="TreeGrafter"/>
</dbReference>
<dbReference type="InterPro" id="IPR020806">
    <property type="entry name" value="PKS_PP-bd"/>
</dbReference>
<keyword evidence="9" id="KW-1185">Reference proteome</keyword>
<dbReference type="OrthoDB" id="2472181at2"/>
<evidence type="ECO:0000313" key="9">
    <source>
        <dbReference type="Proteomes" id="UP000312512"/>
    </source>
</evidence>
<keyword evidence="4" id="KW-0597">Phosphoprotein</keyword>
<dbReference type="InterPro" id="IPR025110">
    <property type="entry name" value="AMP-bd_C"/>
</dbReference>
<dbReference type="SUPFAM" id="SSF103473">
    <property type="entry name" value="MFS general substrate transporter"/>
    <property type="match status" value="1"/>
</dbReference>
<feature type="transmembrane region" description="Helical" evidence="7">
    <location>
        <begin position="1765"/>
        <end position="1783"/>
    </location>
</feature>
<evidence type="ECO:0000256" key="1">
    <source>
        <dbReference type="ARBA" id="ARBA00001957"/>
    </source>
</evidence>
<dbReference type="CDD" id="cd12114">
    <property type="entry name" value="A_NRPS_TlmIV_like"/>
    <property type="match status" value="1"/>
</dbReference>
<dbReference type="Gene3D" id="3.40.50.980">
    <property type="match status" value="2"/>
</dbReference>
<dbReference type="Gene3D" id="3.30.300.30">
    <property type="match status" value="1"/>
</dbReference>
<comment type="caution">
    <text evidence="8">The sequence shown here is derived from an EMBL/GenBank/DDBJ whole genome shotgun (WGS) entry which is preliminary data.</text>
</comment>
<dbReference type="PROSITE" id="PS50075">
    <property type="entry name" value="CARRIER"/>
    <property type="match status" value="1"/>
</dbReference>
<dbReference type="Gene3D" id="3.40.50.1820">
    <property type="entry name" value="alpha/beta hydrolase"/>
    <property type="match status" value="1"/>
</dbReference>
<accession>A0A5C4WLK7</accession>
<comment type="cofactor">
    <cofactor evidence="1">
        <name>pantetheine 4'-phosphate</name>
        <dbReference type="ChEBI" id="CHEBI:47942"/>
    </cofactor>
</comment>
<dbReference type="InterPro" id="IPR001242">
    <property type="entry name" value="Condensation_dom"/>
</dbReference>
<evidence type="ECO:0000256" key="7">
    <source>
        <dbReference type="SAM" id="Phobius"/>
    </source>
</evidence>
<feature type="compositionally biased region" description="Low complexity" evidence="6">
    <location>
        <begin position="957"/>
        <end position="980"/>
    </location>
</feature>
<keyword evidence="7" id="KW-1133">Transmembrane helix</keyword>
<dbReference type="NCBIfam" id="TIGR01733">
    <property type="entry name" value="AA-adenyl-dom"/>
    <property type="match status" value="1"/>
</dbReference>
<dbReference type="CDD" id="cd06173">
    <property type="entry name" value="MFS_MefA_like"/>
    <property type="match status" value="1"/>
</dbReference>
<protein>
    <submittedName>
        <fullName evidence="8">Amino acid adenylation domain-containing protein</fullName>
    </submittedName>
</protein>
<dbReference type="InterPro" id="IPR009081">
    <property type="entry name" value="PP-bd_ACP"/>
</dbReference>
<evidence type="ECO:0000256" key="2">
    <source>
        <dbReference type="ARBA" id="ARBA00004924"/>
    </source>
</evidence>
<reference evidence="8 9" key="1">
    <citation type="submission" date="2019-10" db="EMBL/GenBank/DDBJ databases">
        <title>Nonomuraea sp. nov., isolated from Phyllanthus amarus.</title>
        <authorList>
            <person name="Klykleung N."/>
            <person name="Tanasupawat S."/>
        </authorList>
    </citation>
    <scope>NUCLEOTIDE SEQUENCE [LARGE SCALE GENOMIC DNA]</scope>
    <source>
        <strain evidence="8 9">PA1-10</strain>
    </source>
</reference>
<dbReference type="GO" id="GO:0008610">
    <property type="term" value="P:lipid biosynthetic process"/>
    <property type="evidence" value="ECO:0007669"/>
    <property type="project" value="UniProtKB-ARBA"/>
</dbReference>
<dbReference type="InterPro" id="IPR006162">
    <property type="entry name" value="Ppantetheine_attach_site"/>
</dbReference>
<dbReference type="FunFam" id="3.30.300.30:FF:000010">
    <property type="entry name" value="Enterobactin synthetase component F"/>
    <property type="match status" value="1"/>
</dbReference>
<dbReference type="SUPFAM" id="SSF56801">
    <property type="entry name" value="Acetyl-CoA synthetase-like"/>
    <property type="match status" value="1"/>
</dbReference>
<feature type="region of interest" description="Disordered" evidence="6">
    <location>
        <begin position="952"/>
        <end position="980"/>
    </location>
</feature>
<organism evidence="8 9">
    <name type="scientific">Nonomuraea phyllanthi</name>
    <dbReference type="NCBI Taxonomy" id="2219224"/>
    <lineage>
        <taxon>Bacteria</taxon>
        <taxon>Bacillati</taxon>
        <taxon>Actinomycetota</taxon>
        <taxon>Actinomycetes</taxon>
        <taxon>Streptosporangiales</taxon>
        <taxon>Streptosporangiaceae</taxon>
        <taxon>Nonomuraea</taxon>
    </lineage>
</organism>
<dbReference type="Proteomes" id="UP000312512">
    <property type="component" value="Unassembled WGS sequence"/>
</dbReference>
<keyword evidence="7" id="KW-0812">Transmembrane</keyword>
<dbReference type="InterPro" id="IPR011701">
    <property type="entry name" value="MFS"/>
</dbReference>
<feature type="transmembrane region" description="Helical" evidence="7">
    <location>
        <begin position="1676"/>
        <end position="1699"/>
    </location>
</feature>
<dbReference type="GO" id="GO:0009366">
    <property type="term" value="C:enterobactin synthetase complex"/>
    <property type="evidence" value="ECO:0007669"/>
    <property type="project" value="TreeGrafter"/>
</dbReference>
<feature type="region of interest" description="Disordered" evidence="6">
    <location>
        <begin position="1313"/>
        <end position="1342"/>
    </location>
</feature>
<feature type="region of interest" description="Disordered" evidence="6">
    <location>
        <begin position="15"/>
        <end position="37"/>
    </location>
</feature>
<dbReference type="SUPFAM" id="SSF47336">
    <property type="entry name" value="ACP-like"/>
    <property type="match status" value="1"/>
</dbReference>
<dbReference type="GO" id="GO:0009239">
    <property type="term" value="P:enterobactin biosynthetic process"/>
    <property type="evidence" value="ECO:0007669"/>
    <property type="project" value="TreeGrafter"/>
</dbReference>
<dbReference type="Pfam" id="PF00668">
    <property type="entry name" value="Condensation"/>
    <property type="match status" value="1"/>
</dbReference>
<evidence type="ECO:0000313" key="8">
    <source>
        <dbReference type="EMBL" id="KAB8194429.1"/>
    </source>
</evidence>
<name>A0A5C4WLK7_9ACTN</name>
<feature type="transmembrane region" description="Helical" evidence="7">
    <location>
        <begin position="1473"/>
        <end position="1492"/>
    </location>
</feature>
<dbReference type="InterPro" id="IPR000873">
    <property type="entry name" value="AMP-dep_synth/lig_dom"/>
</dbReference>
<dbReference type="SUPFAM" id="SSF53474">
    <property type="entry name" value="alpha/beta-Hydrolases"/>
    <property type="match status" value="1"/>
</dbReference>
<dbReference type="InterPro" id="IPR001031">
    <property type="entry name" value="Thioesterase"/>
</dbReference>
<sequence length="1813" mass="194469">MTELSEAQRALLTQRLRRRDRRHGDPAPAIPALPAHQAPPLSYAQERLWFMEQYAPGNAAYTIPLVRRVRGPLTADALRSALRRVCERHQPLRTRFPEGPDGQPDVLVSDEAEVPLTVAEAGSEQAARELVGPFLAEPFDLASGPVIRALLVRLAPADHVLALAVHHIAADGWSANLLLRELLAFCTGGTAPALPVTYGDFAAWQRARPGGDVEFWRERLAGLEPLELPADAPRPPELTYAGAAHHFAIAPELAARLDRLGREHGATPYMVLLAAYAVLLGRYAGQDDVAIGSPVAGRSLPELDHLIGCFVNMLAMRVDLSGDPSFAELLCRVRDLATDAYTHQDVPFERLVQELNVAREPSRSPVFQVILAMQYYGGEPEPGPLTLEGFEPGVWATRFDLELYGGGGGSCLFVYNTALFSGERIARMAGHLVTLLEGVAADPAAPVSRLELLTAEEREQRRRWNDTAVDLGPPGLLHEPAMAAAPPDAVAVRHPGGGITYGELRRRARALAAELRAAGAGPGRLVAVVMERGWEQAVAVTAINLAGAAYLPIEADLPERRRFELIERGGCAIAVVQPWLELAWPDGVTRLTVPGGDAPEPDCPAGPDDLAYVIFTSGSTGAPKGVMIEHRAALNTVRDLNHRFGVGPADRFLALSALGFDLSVYDVYGAFAAGATLVMGDPAGDKDPAAWARLVERERVTVWNSVPALMELLVDHAEHEGTDLRSLRLVLLSGDWIPLTLPGRIRALAPDARVISLGGATEGSIWSIAYPIGEVDPSWTSIPYGRPLANQSFHVLGPGLRDMPVGVPGDLYIGGAGVATGYWRDPERTAASFLTHPVTGERLYRTGDLGRYGADGVIEFLGRADAQVKIRGYRIELGEIETHLARHPDVAECVVTTDGTGTGTQLVAYVVTSRPDPAGLRAHLAETLPAYMVPARFVALDRLPLTANGKVDRRRLPAPTGTPTGTPAGAPAGTSTPPGTETERVVSAVWAEVLDGAEFGVDDDFFELGGHSLLAIKVVAKLRRRLASPVAVVDLFKHPTVRELAAFADAGAAGPRGLLHELTPRRTRTELTYVCVPYGGGSAVAYQPLADALPATHALWAVAIPGHDVGLEEDRLPLEEVADRCVREILEKVRGPLALYGHCGVGSALTVAIARRLEEAGRRLEAVYIGAIFPFARPGNRALAALSRLARREYLRGDRSYANWLTSMGLDMSELEPGQARHIIRNMREDTEAAEEYFTGLFDRAVTPLRAPIISVAGEHDPATEYFEERYREWHFLSPTAAVVELDEAGHFFLKYRARELAEIVTRVHPALERNAPTAAEPRASEPSTSEPSTSEASTSGASTAAANWRLREVSHAGRPARGPARQGPGEGPQPSMRRFLGVAAGQLVSIVGSALTGFALPIWIYLTTGSLAQFALLAVLNLVPGMVVAPLAGAIVDRGDRRKVMLYGDFGALGTQLLLGVLLWTGELRTSYLYPLLVLLSVALTFQRLAYSSAVPQLVPKRHLGHANGIVQMANGVSQLIVPLAAAGLLAVIGLEGILVLDVASYVFAIVVTLLVRFPATMAWRRKEPVMTELVAGFRYSWGRLDFRRMLVFFAVLNVFLSPLFLMISPLVLSFAGLQDVGRISFLSGLGVLVGGLGMTVWGGPVHRRMRGVLWCTLALAGFCLVTGVRADLVVIGVGAFGMSLWVTLLNGIYATIVQVKVPQRFHGRVFALNTLIAWSTLPVGFGLVAPYGAAVLDPLLTPDGPLASTVGALIGTGEGRGVGLMYVAFAVAMAVLAVVALRSRLPGLVDGGADATPDDLVGLQALEQRRL</sequence>
<dbReference type="Pfam" id="PF13193">
    <property type="entry name" value="AMP-binding_C"/>
    <property type="match status" value="1"/>
</dbReference>
<feature type="transmembrane region" description="Helical" evidence="7">
    <location>
        <begin position="1653"/>
        <end position="1670"/>
    </location>
</feature>
<dbReference type="InterPro" id="IPR045851">
    <property type="entry name" value="AMP-bd_C_sf"/>
</dbReference>
<feature type="transmembrane region" description="Helical" evidence="7">
    <location>
        <begin position="1445"/>
        <end position="1467"/>
    </location>
</feature>
<dbReference type="Gene3D" id="1.20.1250.20">
    <property type="entry name" value="MFS general substrate transporter like domains"/>
    <property type="match status" value="1"/>
</dbReference>
<dbReference type="Gene3D" id="1.10.1200.10">
    <property type="entry name" value="ACP-like"/>
    <property type="match status" value="1"/>
</dbReference>
<dbReference type="Pfam" id="PF00975">
    <property type="entry name" value="Thioesterase"/>
    <property type="match status" value="1"/>
</dbReference>
<dbReference type="GO" id="GO:0022857">
    <property type="term" value="F:transmembrane transporter activity"/>
    <property type="evidence" value="ECO:0007669"/>
    <property type="project" value="InterPro"/>
</dbReference>
<evidence type="ECO:0000256" key="3">
    <source>
        <dbReference type="ARBA" id="ARBA00022450"/>
    </source>
</evidence>
<dbReference type="PANTHER" id="PTHR45527">
    <property type="entry name" value="NONRIBOSOMAL PEPTIDE SYNTHETASE"/>
    <property type="match status" value="1"/>
</dbReference>
<dbReference type="InterPro" id="IPR023213">
    <property type="entry name" value="CAT-like_dom_sf"/>
</dbReference>
<dbReference type="Gene3D" id="3.30.559.10">
    <property type="entry name" value="Chloramphenicol acetyltransferase-like domain"/>
    <property type="match status" value="1"/>
</dbReference>
<dbReference type="PROSITE" id="PS00455">
    <property type="entry name" value="AMP_BINDING"/>
    <property type="match status" value="1"/>
</dbReference>
<evidence type="ECO:0000256" key="5">
    <source>
        <dbReference type="ARBA" id="ARBA00022598"/>
    </source>
</evidence>
<feature type="region of interest" description="Disordered" evidence="6">
    <location>
        <begin position="1356"/>
        <end position="1376"/>
    </location>
</feature>
<dbReference type="RefSeq" id="WP_139631024.1">
    <property type="nucleotide sequence ID" value="NZ_VDLX02000005.1"/>
</dbReference>
<dbReference type="InterPro" id="IPR010071">
    <property type="entry name" value="AA_adenyl_dom"/>
</dbReference>
<dbReference type="SMART" id="SM00823">
    <property type="entry name" value="PKS_PP"/>
    <property type="match status" value="1"/>
</dbReference>
<dbReference type="InterPro" id="IPR020845">
    <property type="entry name" value="AMP-binding_CS"/>
</dbReference>
<dbReference type="CDD" id="cd19531">
    <property type="entry name" value="LCL_NRPS-like"/>
    <property type="match status" value="1"/>
</dbReference>
<proteinExistence type="predicted"/>
<evidence type="ECO:0000256" key="6">
    <source>
        <dbReference type="SAM" id="MobiDB-lite"/>
    </source>
</evidence>
<dbReference type="GO" id="GO:0072330">
    <property type="term" value="P:monocarboxylic acid biosynthetic process"/>
    <property type="evidence" value="ECO:0007669"/>
    <property type="project" value="UniProtKB-ARBA"/>
</dbReference>
<dbReference type="InterPro" id="IPR036736">
    <property type="entry name" value="ACP-like_sf"/>
</dbReference>
<dbReference type="FunFam" id="1.10.1200.10:FF:000016">
    <property type="entry name" value="Non-ribosomal peptide synthase"/>
    <property type="match status" value="1"/>
</dbReference>
<dbReference type="EMBL" id="VDLX02000005">
    <property type="protein sequence ID" value="KAB8194429.1"/>
    <property type="molecule type" value="Genomic_DNA"/>
</dbReference>
<feature type="transmembrane region" description="Helical" evidence="7">
    <location>
        <begin position="1711"/>
        <end position="1735"/>
    </location>
</feature>
<dbReference type="GO" id="GO:0005829">
    <property type="term" value="C:cytosol"/>
    <property type="evidence" value="ECO:0007669"/>
    <property type="project" value="TreeGrafter"/>
</dbReference>
<keyword evidence="5" id="KW-0436">Ligase</keyword>
<gene>
    <name evidence="8" type="ORF">FH608_014455</name>
</gene>
<feature type="transmembrane region" description="Helical" evidence="7">
    <location>
        <begin position="1625"/>
        <end position="1646"/>
    </location>
</feature>
<dbReference type="SUPFAM" id="SSF52777">
    <property type="entry name" value="CoA-dependent acyltransferases"/>
    <property type="match status" value="2"/>
</dbReference>
<dbReference type="GO" id="GO:0031177">
    <property type="term" value="F:phosphopantetheine binding"/>
    <property type="evidence" value="ECO:0007669"/>
    <property type="project" value="InterPro"/>
</dbReference>